<feature type="compositionally biased region" description="Low complexity" evidence="1">
    <location>
        <begin position="455"/>
        <end position="468"/>
    </location>
</feature>
<dbReference type="InterPro" id="IPR051450">
    <property type="entry name" value="Gfo/Idh/MocA_Oxidoreductases"/>
</dbReference>
<feature type="domain" description="Gfo/Idh/MocA-like oxidoreductase N-terminal" evidence="3">
    <location>
        <begin position="52"/>
        <end position="162"/>
    </location>
</feature>
<dbReference type="Gene3D" id="3.30.360.10">
    <property type="entry name" value="Dihydrodipicolinate Reductase, domain 2"/>
    <property type="match status" value="1"/>
</dbReference>
<dbReference type="Proteomes" id="UP000663861">
    <property type="component" value="Unassembled WGS sequence"/>
</dbReference>
<feature type="compositionally biased region" description="Low complexity" evidence="1">
    <location>
        <begin position="378"/>
        <end position="425"/>
    </location>
</feature>
<comment type="caution">
    <text evidence="4">The sequence shown here is derived from an EMBL/GenBank/DDBJ whole genome shotgun (WGS) entry which is preliminary data.</text>
</comment>
<dbReference type="EMBL" id="CAJMWY010004280">
    <property type="protein sequence ID" value="CAE6526481.1"/>
    <property type="molecule type" value="Genomic_DNA"/>
</dbReference>
<dbReference type="SUPFAM" id="SSF51735">
    <property type="entry name" value="NAD(P)-binding Rossmann-fold domains"/>
    <property type="match status" value="1"/>
</dbReference>
<feature type="region of interest" description="Disordered" evidence="1">
    <location>
        <begin position="378"/>
        <end position="468"/>
    </location>
</feature>
<accession>A0A8H3DHV6</accession>
<evidence type="ECO:0000259" key="3">
    <source>
        <dbReference type="Pfam" id="PF01408"/>
    </source>
</evidence>
<name>A0A8H3DHV6_9AGAM</name>
<proteinExistence type="predicted"/>
<evidence type="ECO:0000313" key="4">
    <source>
        <dbReference type="EMBL" id="CAE6526481.1"/>
    </source>
</evidence>
<sequence length="762" mass="81832">MDSLRNKLGSMMGKPKPDFAPHVEPVQNPLVEERPPIGPPVRLAKYGKYALMNPGHCTVIAIAEPRPETRERMAQEHQVESGQVFSDWKDLLAAVDAHDAQNEIKYVDAIIVTVQDHMHAEVVIPFAQRGYHILCEKPMATTPEECIRMADEVEKAGIIFAVCHRWPVSAIVDGAVTKEKVLRELQDGPYGMCVYESPNDVCDNQVVNIEFSNRTTASFTMVAFTKLICERQTRMHLTHGEVIGDSNTFTSTNFRTNQTERHRPSYMDAHGDGDMGVVRAFVRAVSVRQSPNPGESESGDDLGYPVSEVLKSHLAVFCAEKARRTGTVVLFEEFERQVRQEMARSAWENVDGPKVVIEISGEQQVFTVPISTLFAPCTSESTTSTSSTPTSTTPTSTSTPQTSTTPTSTRPETTETPESETSQTERSTRITSPTSTPPPASNANSTPVASPPSTPNNQPASSTSATGTLTTLSTAVPTTLSNGDQSMVVIVTTSSIAPSGALNGNDNSGNSGGGSSSNSGRAVAIGVGVAGGVIALIILIFGITWHIRRKRRNAMPLDDSEIWGPHHENKTPPPGVLPVNHGPGYTYNPYSEVRPAAYAPVPTMSPPRARPMVLAESDDNRLSAGSHGPAGLTAPLLSRAKTADEILYEAAREGLPKSRTSSATASHHTRPSETLSHRANQSYTASHKTHGSMASRTSGSAVGLLDHPPPSSTHGSLNQDAQAAQRYQDLMDAPVAPERPMSPVSIAAPRLAIVNPDVDKDL</sequence>
<keyword evidence="2" id="KW-0812">Transmembrane</keyword>
<protein>
    <recommendedName>
        <fullName evidence="3">Gfo/Idh/MocA-like oxidoreductase N-terminal domain-containing protein</fullName>
    </recommendedName>
</protein>
<dbReference type="PANTHER" id="PTHR43377:SF12">
    <property type="entry name" value="BINDING ROSSMANN FOLD OXIDOREDUCTASE, PUTATIVE (AFU_ORTHOLOGUE AFUA_3G11840)-RELATED"/>
    <property type="match status" value="1"/>
</dbReference>
<feature type="region of interest" description="Disordered" evidence="1">
    <location>
        <begin position="652"/>
        <end position="742"/>
    </location>
</feature>
<evidence type="ECO:0000256" key="2">
    <source>
        <dbReference type="SAM" id="Phobius"/>
    </source>
</evidence>
<dbReference type="InterPro" id="IPR036291">
    <property type="entry name" value="NAD(P)-bd_dom_sf"/>
</dbReference>
<dbReference type="CDD" id="cd12087">
    <property type="entry name" value="TM_EGFR-like"/>
    <property type="match status" value="1"/>
</dbReference>
<dbReference type="InterPro" id="IPR000683">
    <property type="entry name" value="Gfo/Idh/MocA-like_OxRdtase_N"/>
</dbReference>
<organism evidence="4 5">
    <name type="scientific">Rhizoctonia solani</name>
    <dbReference type="NCBI Taxonomy" id="456999"/>
    <lineage>
        <taxon>Eukaryota</taxon>
        <taxon>Fungi</taxon>
        <taxon>Dikarya</taxon>
        <taxon>Basidiomycota</taxon>
        <taxon>Agaricomycotina</taxon>
        <taxon>Agaricomycetes</taxon>
        <taxon>Cantharellales</taxon>
        <taxon>Ceratobasidiaceae</taxon>
        <taxon>Rhizoctonia</taxon>
    </lineage>
</organism>
<feature type="compositionally biased region" description="Polar residues" evidence="1">
    <location>
        <begin position="672"/>
        <end position="700"/>
    </location>
</feature>
<dbReference type="GO" id="GO:0000166">
    <property type="term" value="F:nucleotide binding"/>
    <property type="evidence" value="ECO:0007669"/>
    <property type="project" value="InterPro"/>
</dbReference>
<dbReference type="Pfam" id="PF01408">
    <property type="entry name" value="GFO_IDH_MocA"/>
    <property type="match status" value="1"/>
</dbReference>
<reference evidence="4" key="1">
    <citation type="submission" date="2021-01" db="EMBL/GenBank/DDBJ databases">
        <authorList>
            <person name="Kaushik A."/>
        </authorList>
    </citation>
    <scope>NUCLEOTIDE SEQUENCE</scope>
    <source>
        <strain evidence="4">AG4-RS23</strain>
    </source>
</reference>
<keyword evidence="2" id="KW-1133">Transmembrane helix</keyword>
<feature type="transmembrane region" description="Helical" evidence="2">
    <location>
        <begin position="523"/>
        <end position="545"/>
    </location>
</feature>
<gene>
    <name evidence="4" type="ORF">RDB_LOCUS165055</name>
</gene>
<evidence type="ECO:0000313" key="5">
    <source>
        <dbReference type="Proteomes" id="UP000663861"/>
    </source>
</evidence>
<feature type="region of interest" description="Disordered" evidence="1">
    <location>
        <begin position="497"/>
        <end position="518"/>
    </location>
</feature>
<dbReference type="AlphaFoldDB" id="A0A8H3DHV6"/>
<dbReference type="Gene3D" id="3.40.50.720">
    <property type="entry name" value="NAD(P)-binding Rossmann-like Domain"/>
    <property type="match status" value="1"/>
</dbReference>
<keyword evidence="2" id="KW-0472">Membrane</keyword>
<feature type="compositionally biased region" description="Polar residues" evidence="1">
    <location>
        <begin position="712"/>
        <end position="722"/>
    </location>
</feature>
<feature type="compositionally biased region" description="Low complexity" evidence="1">
    <location>
        <begin position="499"/>
        <end position="509"/>
    </location>
</feature>
<dbReference type="PANTHER" id="PTHR43377">
    <property type="entry name" value="BILIVERDIN REDUCTASE A"/>
    <property type="match status" value="1"/>
</dbReference>
<feature type="region of interest" description="Disordered" evidence="1">
    <location>
        <begin position="1"/>
        <end position="23"/>
    </location>
</feature>
<evidence type="ECO:0000256" key="1">
    <source>
        <dbReference type="SAM" id="MobiDB-lite"/>
    </source>
</evidence>